<feature type="binding site" evidence="16">
    <location>
        <position position="402"/>
    </location>
    <ligand>
        <name>substrate</name>
    </ligand>
</feature>
<keyword evidence="23" id="KW-1185">Reference proteome</keyword>
<evidence type="ECO:0000313" key="23">
    <source>
        <dbReference type="Proteomes" id="UP000184514"/>
    </source>
</evidence>
<proteinExistence type="inferred from homology"/>
<evidence type="ECO:0000259" key="21">
    <source>
        <dbReference type="Pfam" id="PF02910"/>
    </source>
</evidence>
<dbReference type="AlphaFoldDB" id="A0A1L9NWA0"/>
<dbReference type="PROSITE" id="PS00504">
    <property type="entry name" value="FRD_SDH_FAD_BINDING"/>
    <property type="match status" value="1"/>
</dbReference>
<dbReference type="InterPro" id="IPR015939">
    <property type="entry name" value="Fum_Rdtase/Succ_DH_flav-like_C"/>
</dbReference>
<dbReference type="Gene3D" id="4.10.80.40">
    <property type="entry name" value="succinate dehydrogenase protein domain"/>
    <property type="match status" value="1"/>
</dbReference>
<keyword evidence="19" id="KW-0816">Tricarboxylic acid cycle</keyword>
<dbReference type="GO" id="GO:0050660">
    <property type="term" value="F:flavin adenine dinucleotide binding"/>
    <property type="evidence" value="ECO:0007669"/>
    <property type="project" value="UniProtKB-UniRule"/>
</dbReference>
<dbReference type="Pfam" id="PF00890">
    <property type="entry name" value="FAD_binding_2"/>
    <property type="match status" value="1"/>
</dbReference>
<keyword evidence="10 19" id="KW-0249">Electron transport</keyword>
<name>A0A1L9NWA0_9RHOB</name>
<comment type="caution">
    <text evidence="22">The sequence shown here is derived from an EMBL/GenBank/DDBJ whole genome shotgun (WGS) entry which is preliminary data.</text>
</comment>
<dbReference type="GO" id="GO:0009055">
    <property type="term" value="F:electron transfer activity"/>
    <property type="evidence" value="ECO:0007669"/>
    <property type="project" value="TreeGrafter"/>
</dbReference>
<dbReference type="RefSeq" id="WP_072630905.1">
    <property type="nucleotide sequence ID" value="NZ_MLCB01000143.1"/>
</dbReference>
<dbReference type="PIRSF" id="PIRSF000171">
    <property type="entry name" value="SDHA_APRA_LASPO"/>
    <property type="match status" value="1"/>
</dbReference>
<evidence type="ECO:0000256" key="4">
    <source>
        <dbReference type="ARBA" id="ARBA00011294"/>
    </source>
</evidence>
<dbReference type="NCBIfam" id="TIGR01812">
    <property type="entry name" value="sdhA_frdA_Gneg"/>
    <property type="match status" value="1"/>
</dbReference>
<dbReference type="InterPro" id="IPR011281">
    <property type="entry name" value="Succ_DH_flav_su_fwd"/>
</dbReference>
<evidence type="ECO:0000256" key="9">
    <source>
        <dbReference type="ARBA" id="ARBA00022827"/>
    </source>
</evidence>
<dbReference type="InterPro" id="IPR027477">
    <property type="entry name" value="Succ_DH/fumarate_Rdtase_cat_sf"/>
</dbReference>
<dbReference type="Proteomes" id="UP000184514">
    <property type="component" value="Unassembled WGS sequence"/>
</dbReference>
<evidence type="ECO:0000256" key="19">
    <source>
        <dbReference type="RuleBase" id="RU362051"/>
    </source>
</evidence>
<dbReference type="GO" id="GO:0009061">
    <property type="term" value="P:anaerobic respiration"/>
    <property type="evidence" value="ECO:0007669"/>
    <property type="project" value="TreeGrafter"/>
</dbReference>
<dbReference type="SUPFAM" id="SSF51905">
    <property type="entry name" value="FAD/NAD(P)-binding domain"/>
    <property type="match status" value="1"/>
</dbReference>
<comment type="subcellular location">
    <subcellularLocation>
        <location evidence="1 19">Cell inner membrane</location>
        <topology evidence="1 19">Peripheral membrane protein</topology>
        <orientation evidence="1 19">Cytoplasmic side</orientation>
    </subcellularLocation>
</comment>
<dbReference type="NCBIfam" id="TIGR01816">
    <property type="entry name" value="sdhA_forward"/>
    <property type="match status" value="1"/>
</dbReference>
<keyword evidence="11 19" id="KW-0560">Oxidoreductase</keyword>
<protein>
    <recommendedName>
        <fullName evidence="6 14">Succinate dehydrogenase flavoprotein subunit</fullName>
        <ecNumber evidence="5 19">1.3.5.1</ecNumber>
    </recommendedName>
</protein>
<evidence type="ECO:0000256" key="1">
    <source>
        <dbReference type="ARBA" id="ARBA00004515"/>
    </source>
</evidence>
<dbReference type="FunFam" id="3.50.50.60:FF:000026">
    <property type="entry name" value="Succinate dehydrogenase flavoprotein subunit"/>
    <property type="match status" value="1"/>
</dbReference>
<feature type="binding site" evidence="16">
    <location>
        <position position="246"/>
    </location>
    <ligand>
        <name>substrate</name>
    </ligand>
</feature>
<evidence type="ECO:0000256" key="5">
    <source>
        <dbReference type="ARBA" id="ARBA00012792"/>
    </source>
</evidence>
<dbReference type="Gene3D" id="3.50.50.60">
    <property type="entry name" value="FAD/NAD(P)-binding domain"/>
    <property type="match status" value="1"/>
</dbReference>
<dbReference type="EMBL" id="MLCB01000143">
    <property type="protein sequence ID" value="OJI93453.1"/>
    <property type="molecule type" value="Genomic_DNA"/>
</dbReference>
<feature type="binding site" evidence="17">
    <location>
        <begin position="407"/>
        <end position="408"/>
    </location>
    <ligand>
        <name>FAD</name>
        <dbReference type="ChEBI" id="CHEBI:57692"/>
    </ligand>
</feature>
<dbReference type="UniPathway" id="UPA00223">
    <property type="reaction ID" value="UER01005"/>
</dbReference>
<dbReference type="InterPro" id="IPR003952">
    <property type="entry name" value="FRD_SDH_FAD_BS"/>
</dbReference>
<dbReference type="OrthoDB" id="9806724at2"/>
<evidence type="ECO:0000256" key="15">
    <source>
        <dbReference type="PIRSR" id="PIRSR000171-1"/>
    </source>
</evidence>
<dbReference type="PANTHER" id="PTHR11632:SF51">
    <property type="entry name" value="SUCCINATE DEHYDROGENASE [UBIQUINONE] FLAVOPROTEIN SUBUNIT, MITOCHONDRIAL"/>
    <property type="match status" value="1"/>
</dbReference>
<evidence type="ECO:0000256" key="2">
    <source>
        <dbReference type="ARBA" id="ARBA00004894"/>
    </source>
</evidence>
<keyword evidence="8 17" id="KW-0285">Flavoprotein</keyword>
<evidence type="ECO:0000256" key="16">
    <source>
        <dbReference type="PIRSR" id="PIRSR611281-2"/>
    </source>
</evidence>
<feature type="domain" description="Fumarate reductase/succinate dehydrogenase flavoprotein-like C-terminal" evidence="21">
    <location>
        <begin position="463"/>
        <end position="599"/>
    </location>
</feature>
<dbReference type="Gene3D" id="1.20.58.100">
    <property type="entry name" value="Fumarate reductase/succinate dehydrogenase flavoprotein-like, C-terminal domain"/>
    <property type="match status" value="1"/>
</dbReference>
<keyword evidence="19" id="KW-1003">Cell membrane</keyword>
<feature type="active site" description="Proton acceptor" evidence="15">
    <location>
        <position position="290"/>
    </location>
</feature>
<feature type="binding site" evidence="17">
    <location>
        <position position="225"/>
    </location>
    <ligand>
        <name>FAD</name>
        <dbReference type="ChEBI" id="CHEBI:57692"/>
    </ligand>
</feature>
<evidence type="ECO:0000256" key="17">
    <source>
        <dbReference type="PIRSR" id="PIRSR611281-3"/>
    </source>
</evidence>
<evidence type="ECO:0000256" key="12">
    <source>
        <dbReference type="ARBA" id="ARBA00023136"/>
    </source>
</evidence>
<comment type="subunit">
    <text evidence="4">Part of an enzyme complex containing four subunits: a flavoprotein, an iron-sulfur, cytochrome b-556, and a hydrophobic anchor protein.</text>
</comment>
<evidence type="ECO:0000256" key="10">
    <source>
        <dbReference type="ARBA" id="ARBA00022982"/>
    </source>
</evidence>
<feature type="binding site" evidence="17">
    <location>
        <begin position="17"/>
        <end position="22"/>
    </location>
    <ligand>
        <name>FAD</name>
        <dbReference type="ChEBI" id="CHEBI:57692"/>
    </ligand>
</feature>
<gene>
    <name evidence="22" type="primary">sdhA</name>
    <name evidence="22" type="ORF">PFRI_23530</name>
</gene>
<feature type="binding site" evidence="16">
    <location>
        <position position="258"/>
    </location>
    <ligand>
        <name>substrate</name>
    </ligand>
</feature>
<comment type="cofactor">
    <cofactor evidence="17">
        <name>FAD</name>
        <dbReference type="ChEBI" id="CHEBI:57692"/>
    </cofactor>
    <text evidence="17">Flavinylated by SdhE, about 5% flavinylation occurs in the absence of SdhE.</text>
</comment>
<dbReference type="Gene3D" id="3.90.700.10">
    <property type="entry name" value="Succinate dehydrogenase/fumarate reductase flavoprotein, catalytic domain"/>
    <property type="match status" value="1"/>
</dbReference>
<dbReference type="SUPFAM" id="SSF46977">
    <property type="entry name" value="Succinate dehydrogenase/fumarate reductase flavoprotein C-terminal domain"/>
    <property type="match status" value="1"/>
</dbReference>
<evidence type="ECO:0000259" key="20">
    <source>
        <dbReference type="Pfam" id="PF00890"/>
    </source>
</evidence>
<dbReference type="GO" id="GO:0005886">
    <property type="term" value="C:plasma membrane"/>
    <property type="evidence" value="ECO:0007669"/>
    <property type="project" value="UniProtKB-SubCell"/>
</dbReference>
<keyword evidence="9 17" id="KW-0274">FAD</keyword>
<dbReference type="EC" id="1.3.5.1" evidence="5 19"/>
<dbReference type="Pfam" id="PF02910">
    <property type="entry name" value="Succ_DH_flav_C"/>
    <property type="match status" value="1"/>
</dbReference>
<evidence type="ECO:0000256" key="3">
    <source>
        <dbReference type="ARBA" id="ARBA00008040"/>
    </source>
</evidence>
<evidence type="ECO:0000256" key="11">
    <source>
        <dbReference type="ARBA" id="ARBA00023002"/>
    </source>
</evidence>
<feature type="modified residue" description="Tele-8alpha-FAD histidine" evidence="18">
    <location>
        <position position="48"/>
    </location>
</feature>
<dbReference type="GO" id="GO:0022900">
    <property type="term" value="P:electron transport chain"/>
    <property type="evidence" value="ECO:0007669"/>
    <property type="project" value="UniProtKB-UniRule"/>
</dbReference>
<feature type="binding site" evidence="16">
    <location>
        <position position="357"/>
    </location>
    <ligand>
        <name>substrate</name>
    </ligand>
</feature>
<evidence type="ECO:0000256" key="8">
    <source>
        <dbReference type="ARBA" id="ARBA00022630"/>
    </source>
</evidence>
<dbReference type="SUPFAM" id="SSF56425">
    <property type="entry name" value="Succinate dehydrogenase/fumarate reductase flavoprotein, catalytic domain"/>
    <property type="match status" value="1"/>
</dbReference>
<keyword evidence="12 19" id="KW-0472">Membrane</keyword>
<dbReference type="FunFam" id="1.20.58.100:FF:000001">
    <property type="entry name" value="Succinate dehydrogenase flavoprotein subunit (SdhA)"/>
    <property type="match status" value="1"/>
</dbReference>
<evidence type="ECO:0000313" key="22">
    <source>
        <dbReference type="EMBL" id="OJI93453.1"/>
    </source>
</evidence>
<dbReference type="InterPro" id="IPR036188">
    <property type="entry name" value="FAD/NAD-bd_sf"/>
</dbReference>
<feature type="binding site" evidence="17">
    <location>
        <begin position="40"/>
        <end position="55"/>
    </location>
    <ligand>
        <name>FAD</name>
        <dbReference type="ChEBI" id="CHEBI:57692"/>
    </ligand>
</feature>
<organism evidence="22 23">
    <name type="scientific">Planktotalea frisia</name>
    <dbReference type="NCBI Taxonomy" id="696762"/>
    <lineage>
        <taxon>Bacteria</taxon>
        <taxon>Pseudomonadati</taxon>
        <taxon>Pseudomonadota</taxon>
        <taxon>Alphaproteobacteria</taxon>
        <taxon>Rhodobacterales</taxon>
        <taxon>Paracoccaceae</taxon>
        <taxon>Planktotalea</taxon>
    </lineage>
</organism>
<reference evidence="22 23" key="1">
    <citation type="submission" date="2016-10" db="EMBL/GenBank/DDBJ databases">
        <title>Genome sequence of Planktotalea frisia SH6-1.</title>
        <authorList>
            <person name="Poehlein A."/>
            <person name="Bakenhus I."/>
            <person name="Voget S."/>
            <person name="Brinkhoff T."/>
            <person name="Simon M."/>
        </authorList>
    </citation>
    <scope>NUCLEOTIDE SEQUENCE [LARGE SCALE GENOMIC DNA]</scope>
    <source>
        <strain evidence="22 23">SH6-1</strain>
    </source>
</reference>
<keyword evidence="19" id="KW-0997">Cell inner membrane</keyword>
<comment type="similarity">
    <text evidence="3 19">Belongs to the FAD-dependent oxidoreductase 2 family. FRD/SDH subfamily.</text>
</comment>
<evidence type="ECO:0000256" key="6">
    <source>
        <dbReference type="ARBA" id="ARBA00019965"/>
    </source>
</evidence>
<keyword evidence="7 19" id="KW-0813">Transport</keyword>
<evidence type="ECO:0000256" key="7">
    <source>
        <dbReference type="ARBA" id="ARBA00022448"/>
    </source>
</evidence>
<dbReference type="GO" id="GO:0008177">
    <property type="term" value="F:succinate dehydrogenase (quinone) activity"/>
    <property type="evidence" value="ECO:0007669"/>
    <property type="project" value="UniProtKB-EC"/>
</dbReference>
<dbReference type="FunFam" id="3.90.700.10:FF:000001">
    <property type="entry name" value="Mitochondrial succinate dehydrogenase flavoprotein subunit"/>
    <property type="match status" value="1"/>
</dbReference>
<evidence type="ECO:0000256" key="13">
    <source>
        <dbReference type="ARBA" id="ARBA00049220"/>
    </source>
</evidence>
<dbReference type="InterPro" id="IPR030664">
    <property type="entry name" value="SdhA/FrdA/AprA"/>
</dbReference>
<evidence type="ECO:0000256" key="18">
    <source>
        <dbReference type="PIRSR" id="PIRSR611281-4"/>
    </source>
</evidence>
<dbReference type="InterPro" id="IPR037099">
    <property type="entry name" value="Fum_R/Succ_DH_flav-like_C_sf"/>
</dbReference>
<dbReference type="STRING" id="696762.PFRI_23530"/>
<dbReference type="GO" id="GO:0006099">
    <property type="term" value="P:tricarboxylic acid cycle"/>
    <property type="evidence" value="ECO:0007669"/>
    <property type="project" value="UniProtKB-UniRule"/>
</dbReference>
<feature type="domain" description="FAD-dependent oxidoreductase 2 FAD-binding" evidence="20">
    <location>
        <begin position="12"/>
        <end position="408"/>
    </location>
</feature>
<feature type="binding site" evidence="17">
    <location>
        <position position="391"/>
    </location>
    <ligand>
        <name>FAD</name>
        <dbReference type="ChEBI" id="CHEBI:57692"/>
    </ligand>
</feature>
<dbReference type="InterPro" id="IPR003953">
    <property type="entry name" value="FAD-dep_OxRdtase_2_FAD-bd"/>
</dbReference>
<comment type="pathway">
    <text evidence="2 19">Carbohydrate metabolism; tricarboxylic acid cycle; fumarate from succinate (bacterial route): step 1/1.</text>
</comment>
<sequence>MAAYEYETHDYDVVVVGAGGAGLRATLGMAEQGLRTACVTKVFPTRSHTVAAQGGIAASLSNMGPDNWQWHMYDTVKGSDWLGDTDAMEYLAREAPKAVYELEHYGVPFSRTEEGKIYQRPFGGHTTEFGEGPPVQRTCAAADRTGHAILHTLYGQSLKNNAEFYIEYFAIDLIMSDDGVCQGVVCWKLDDGTMHVFNAKMVVLATGGYGRAYFSATSAHTCTGDGGGMVARQGLALQDMEFVQFHPTGIYGSGCLITEGARGEGGYLTNSEGERFMERYAPNYKDLAPRDYVSRCMTMEIREGRGVGAGGDHIHLNLSHLPAEALAERLPGISESAKVFAGVNVNKEPIPVLPTVHYNMGGIPTNYFGEVLDPTAKDPNAVVPGLMAVGEAGCASVHGANRLGSNSLIDLVVFGRAAAIRAGKVVDAEAANGALNQASVDAAFDRFDGLRNANGGTPTAELRLEMQKTMQEDAAVFRTDKTLKEGVEKMTNVAAKVDDLKVTDRSLVWNSDLMETLELTNLMPNALATIVGAEARKESRGAHAHEDYTTRDDENWRVHTISRVDGKDVELSHRPVITAPLSTEAEGGINLNRIAPKERTF</sequence>
<comment type="catalytic activity">
    <reaction evidence="13 19">
        <text>a quinone + succinate = fumarate + a quinol</text>
        <dbReference type="Rhea" id="RHEA:40523"/>
        <dbReference type="ChEBI" id="CHEBI:24646"/>
        <dbReference type="ChEBI" id="CHEBI:29806"/>
        <dbReference type="ChEBI" id="CHEBI:30031"/>
        <dbReference type="ChEBI" id="CHEBI:132124"/>
        <dbReference type="EC" id="1.3.5.1"/>
    </reaction>
</comment>
<evidence type="ECO:0000256" key="14">
    <source>
        <dbReference type="NCBIfam" id="TIGR01816"/>
    </source>
</evidence>
<accession>A0A1L9NWA0</accession>
<dbReference type="PANTHER" id="PTHR11632">
    <property type="entry name" value="SUCCINATE DEHYDROGENASE 2 FLAVOPROTEIN SUBUNIT"/>
    <property type="match status" value="1"/>
</dbReference>
<dbReference type="InterPro" id="IPR014006">
    <property type="entry name" value="Succ_Dhase_FrdA_Gneg"/>
</dbReference>